<protein>
    <submittedName>
        <fullName evidence="1">Uncharacterized protein</fullName>
    </submittedName>
</protein>
<name>A0A3P6SY36_LITSI</name>
<dbReference type="OMA" id="QLDGHYC"/>
<dbReference type="AlphaFoldDB" id="A0A3P6SY36"/>
<gene>
    <name evidence="1" type="ORF">NLS_LOCUS1857</name>
</gene>
<organism evidence="1 2">
    <name type="scientific">Litomosoides sigmodontis</name>
    <name type="common">Filarial nematode worm</name>
    <dbReference type="NCBI Taxonomy" id="42156"/>
    <lineage>
        <taxon>Eukaryota</taxon>
        <taxon>Metazoa</taxon>
        <taxon>Ecdysozoa</taxon>
        <taxon>Nematoda</taxon>
        <taxon>Chromadorea</taxon>
        <taxon>Rhabditida</taxon>
        <taxon>Spirurina</taxon>
        <taxon>Spiruromorpha</taxon>
        <taxon>Filarioidea</taxon>
        <taxon>Onchocercidae</taxon>
        <taxon>Litomosoides</taxon>
    </lineage>
</organism>
<accession>A0A3P6SY36</accession>
<dbReference type="Proteomes" id="UP000277928">
    <property type="component" value="Unassembled WGS sequence"/>
</dbReference>
<proteinExistence type="predicted"/>
<evidence type="ECO:0000313" key="2">
    <source>
        <dbReference type="Proteomes" id="UP000277928"/>
    </source>
</evidence>
<sequence length="70" mass="7870">MAQGCSVGLFDGEVRCFDRPIVLRGRGGYFQLDGHYCLCSGDLCNRNRNSEISVDYGPKEFYAQRQKSGK</sequence>
<reference evidence="1 2" key="1">
    <citation type="submission" date="2018-08" db="EMBL/GenBank/DDBJ databases">
        <authorList>
            <person name="Laetsch R D."/>
            <person name="Stevens L."/>
            <person name="Kumar S."/>
            <person name="Blaxter L. M."/>
        </authorList>
    </citation>
    <scope>NUCLEOTIDE SEQUENCE [LARGE SCALE GENOMIC DNA]</scope>
</reference>
<dbReference type="OrthoDB" id="5784630at2759"/>
<dbReference type="EMBL" id="UYRX01000075">
    <property type="protein sequence ID" value="VDK72670.1"/>
    <property type="molecule type" value="Genomic_DNA"/>
</dbReference>
<evidence type="ECO:0000313" key="1">
    <source>
        <dbReference type="EMBL" id="VDK72670.1"/>
    </source>
</evidence>
<keyword evidence="2" id="KW-1185">Reference proteome</keyword>